<organism evidence="2 3">
    <name type="scientific">Streblomastix strix</name>
    <dbReference type="NCBI Taxonomy" id="222440"/>
    <lineage>
        <taxon>Eukaryota</taxon>
        <taxon>Metamonada</taxon>
        <taxon>Preaxostyla</taxon>
        <taxon>Oxymonadida</taxon>
        <taxon>Streblomastigidae</taxon>
        <taxon>Streblomastix</taxon>
    </lineage>
</organism>
<sequence length="92" mass="9917">MPSPIKKKLIVNIVLSIAAFIAAAITSIILVAVGVSGYSSMAASVLLSGMRPLAIAQIRFFVLRMIADHKEIETPVIEFPDVSSPVFKYNDI</sequence>
<keyword evidence="1" id="KW-1133">Transmembrane helix</keyword>
<evidence type="ECO:0000313" key="2">
    <source>
        <dbReference type="EMBL" id="KAA6367132.1"/>
    </source>
</evidence>
<feature type="transmembrane region" description="Helical" evidence="1">
    <location>
        <begin position="41"/>
        <end position="62"/>
    </location>
</feature>
<gene>
    <name evidence="2" type="ORF">EZS28_037341</name>
</gene>
<name>A0A5J4UB45_9EUKA</name>
<evidence type="ECO:0000313" key="3">
    <source>
        <dbReference type="Proteomes" id="UP000324800"/>
    </source>
</evidence>
<comment type="caution">
    <text evidence="2">The sequence shown here is derived from an EMBL/GenBank/DDBJ whole genome shotgun (WGS) entry which is preliminary data.</text>
</comment>
<dbReference type="EMBL" id="SNRW01018647">
    <property type="protein sequence ID" value="KAA6367132.1"/>
    <property type="molecule type" value="Genomic_DNA"/>
</dbReference>
<accession>A0A5J4UB45</accession>
<protein>
    <submittedName>
        <fullName evidence="2">Uncharacterized protein</fullName>
    </submittedName>
</protein>
<feature type="transmembrane region" description="Helical" evidence="1">
    <location>
        <begin position="9"/>
        <end position="35"/>
    </location>
</feature>
<keyword evidence="1" id="KW-0472">Membrane</keyword>
<evidence type="ECO:0000256" key="1">
    <source>
        <dbReference type="SAM" id="Phobius"/>
    </source>
</evidence>
<proteinExistence type="predicted"/>
<keyword evidence="1" id="KW-0812">Transmembrane</keyword>
<reference evidence="2 3" key="1">
    <citation type="submission" date="2019-03" db="EMBL/GenBank/DDBJ databases">
        <title>Single cell metagenomics reveals metabolic interactions within the superorganism composed of flagellate Streblomastix strix and complex community of Bacteroidetes bacteria on its surface.</title>
        <authorList>
            <person name="Treitli S.C."/>
            <person name="Kolisko M."/>
            <person name="Husnik F."/>
            <person name="Keeling P."/>
            <person name="Hampl V."/>
        </authorList>
    </citation>
    <scope>NUCLEOTIDE SEQUENCE [LARGE SCALE GENOMIC DNA]</scope>
    <source>
        <strain evidence="2">ST1C</strain>
    </source>
</reference>
<dbReference type="Proteomes" id="UP000324800">
    <property type="component" value="Unassembled WGS sequence"/>
</dbReference>
<dbReference type="AlphaFoldDB" id="A0A5J4UB45"/>